<organism evidence="1 2">
    <name type="scientific">Trifolium medium</name>
    <dbReference type="NCBI Taxonomy" id="97028"/>
    <lineage>
        <taxon>Eukaryota</taxon>
        <taxon>Viridiplantae</taxon>
        <taxon>Streptophyta</taxon>
        <taxon>Embryophyta</taxon>
        <taxon>Tracheophyta</taxon>
        <taxon>Spermatophyta</taxon>
        <taxon>Magnoliopsida</taxon>
        <taxon>eudicotyledons</taxon>
        <taxon>Gunneridae</taxon>
        <taxon>Pentapetalae</taxon>
        <taxon>rosids</taxon>
        <taxon>fabids</taxon>
        <taxon>Fabales</taxon>
        <taxon>Fabaceae</taxon>
        <taxon>Papilionoideae</taxon>
        <taxon>50 kb inversion clade</taxon>
        <taxon>NPAAA clade</taxon>
        <taxon>Hologalegina</taxon>
        <taxon>IRL clade</taxon>
        <taxon>Trifolieae</taxon>
        <taxon>Trifolium</taxon>
    </lineage>
</organism>
<keyword evidence="2" id="KW-1185">Reference proteome</keyword>
<dbReference type="Proteomes" id="UP000265520">
    <property type="component" value="Unassembled WGS sequence"/>
</dbReference>
<accession>A0A392WFH9</accession>
<feature type="non-terminal residue" evidence="1">
    <location>
        <position position="36"/>
    </location>
</feature>
<comment type="caution">
    <text evidence="1">The sequence shown here is derived from an EMBL/GenBank/DDBJ whole genome shotgun (WGS) entry which is preliminary data.</text>
</comment>
<dbReference type="AlphaFoldDB" id="A0A392WFH9"/>
<sequence>MSTSPVVLLFRSGEWEGGCVPAGAPTLKTVMRVKQG</sequence>
<proteinExistence type="predicted"/>
<dbReference type="EMBL" id="LXQA011465593">
    <property type="protein sequence ID" value="MCI98152.1"/>
    <property type="molecule type" value="Genomic_DNA"/>
</dbReference>
<reference evidence="1 2" key="1">
    <citation type="journal article" date="2018" name="Front. Plant Sci.">
        <title>Red Clover (Trifolium pratense) and Zigzag Clover (T. medium) - A Picture of Genomic Similarities and Differences.</title>
        <authorList>
            <person name="Dluhosova J."/>
            <person name="Istvanek J."/>
            <person name="Nedelnik J."/>
            <person name="Repkova J."/>
        </authorList>
    </citation>
    <scope>NUCLEOTIDE SEQUENCE [LARGE SCALE GENOMIC DNA]</scope>
    <source>
        <strain evidence="2">cv. 10/8</strain>
        <tissue evidence="1">Leaf</tissue>
    </source>
</reference>
<protein>
    <submittedName>
        <fullName evidence="1">Uncharacterized protein</fullName>
    </submittedName>
</protein>
<evidence type="ECO:0000313" key="1">
    <source>
        <dbReference type="EMBL" id="MCI98152.1"/>
    </source>
</evidence>
<name>A0A392WFH9_9FABA</name>
<evidence type="ECO:0000313" key="2">
    <source>
        <dbReference type="Proteomes" id="UP000265520"/>
    </source>
</evidence>